<dbReference type="PANTHER" id="PTHR34216">
    <property type="match status" value="1"/>
</dbReference>
<evidence type="ECO:0000256" key="2">
    <source>
        <dbReference type="ARBA" id="ARBA00022729"/>
    </source>
</evidence>
<evidence type="ECO:0000313" key="4">
    <source>
        <dbReference type="EMBL" id="MCA9758381.1"/>
    </source>
</evidence>
<reference evidence="4" key="2">
    <citation type="journal article" date="2021" name="Microbiome">
        <title>Successional dynamics and alternative stable states in a saline activated sludge microbial community over 9 years.</title>
        <authorList>
            <person name="Wang Y."/>
            <person name="Ye J."/>
            <person name="Ju F."/>
            <person name="Liu L."/>
            <person name="Boyd J.A."/>
            <person name="Deng Y."/>
            <person name="Parks D.H."/>
            <person name="Jiang X."/>
            <person name="Yin X."/>
            <person name="Woodcroft B.J."/>
            <person name="Tyson G.W."/>
            <person name="Hugenholtz P."/>
            <person name="Polz M.F."/>
            <person name="Zhang T."/>
        </authorList>
    </citation>
    <scope>NUCLEOTIDE SEQUENCE</scope>
    <source>
        <strain evidence="4">HKST-UBA02</strain>
    </source>
</reference>
<sequence length="405" mass="45916">MLFESRYVSGKAAGQVALDLALQRYPALVYGRNPAKGQLPPIFGFHSVRAEPFEALLRFLAENEYRTLSCDEYLDLQKNGVPPEATRSLLLTFDDGMGQVWSIAWPLLRKYGMHAVVFLIPGLIDDGEGVGPTLEDVWAGRSTLDEVESRDASESPLATWNEVRVMDESGVIDFQAHTLSHNLVFTDSQIRGYVHPKLVRSVHPNRLTMWEDRRSAYRVQPRLGLPVYAAAPRMSDSLHVPDDPELREVCTSFVVQNGGSRFFEADGWQEKLDRLVEEQRRKSMWKTRVESEPESSEQRCDAIRRDLEETKATIEAKIPGKTVKHLAYPWGIGSEDAVRISRELGYESNHWGRVAGRVANFQGGDPFLLARIGEDFVPLLRGRGRKTVWDVVRKKLRKNVGRWAT</sequence>
<dbReference type="GO" id="GO:0005576">
    <property type="term" value="C:extracellular region"/>
    <property type="evidence" value="ECO:0007669"/>
    <property type="project" value="UniProtKB-SubCell"/>
</dbReference>
<dbReference type="Pfam" id="PF01522">
    <property type="entry name" value="Polysacc_deac_1"/>
    <property type="match status" value="1"/>
</dbReference>
<name>A0A956NGG6_UNCEI</name>
<accession>A0A956NGG6</accession>
<feature type="domain" description="NodB homology" evidence="3">
    <location>
        <begin position="86"/>
        <end position="187"/>
    </location>
</feature>
<protein>
    <submittedName>
        <fullName evidence="4">Polysaccharide deacetylase family protein</fullName>
    </submittedName>
</protein>
<dbReference type="InterPro" id="IPR011330">
    <property type="entry name" value="Glyco_hydro/deAcase_b/a-brl"/>
</dbReference>
<dbReference type="Gene3D" id="3.20.20.370">
    <property type="entry name" value="Glycoside hydrolase/deacetylase"/>
    <property type="match status" value="1"/>
</dbReference>
<comment type="subcellular location">
    <subcellularLocation>
        <location evidence="1">Secreted</location>
    </subcellularLocation>
</comment>
<dbReference type="EMBL" id="JAGQHS010000166">
    <property type="protein sequence ID" value="MCA9758381.1"/>
    <property type="molecule type" value="Genomic_DNA"/>
</dbReference>
<dbReference type="Proteomes" id="UP000739538">
    <property type="component" value="Unassembled WGS sequence"/>
</dbReference>
<evidence type="ECO:0000256" key="1">
    <source>
        <dbReference type="ARBA" id="ARBA00004613"/>
    </source>
</evidence>
<gene>
    <name evidence="4" type="ORF">KDA27_21475</name>
</gene>
<dbReference type="AlphaFoldDB" id="A0A956NGG6"/>
<dbReference type="InterPro" id="IPR002509">
    <property type="entry name" value="NODB_dom"/>
</dbReference>
<dbReference type="InterPro" id="IPR051398">
    <property type="entry name" value="Polysacch_Deacetylase"/>
</dbReference>
<organism evidence="4 5">
    <name type="scientific">Eiseniibacteriota bacterium</name>
    <dbReference type="NCBI Taxonomy" id="2212470"/>
    <lineage>
        <taxon>Bacteria</taxon>
        <taxon>Candidatus Eiseniibacteriota</taxon>
    </lineage>
</organism>
<comment type="caution">
    <text evidence="4">The sequence shown here is derived from an EMBL/GenBank/DDBJ whole genome shotgun (WGS) entry which is preliminary data.</text>
</comment>
<dbReference type="PANTHER" id="PTHR34216:SF3">
    <property type="entry name" value="POLY-BETA-1,6-N-ACETYL-D-GLUCOSAMINE N-DEACETYLASE"/>
    <property type="match status" value="1"/>
</dbReference>
<proteinExistence type="predicted"/>
<keyword evidence="2" id="KW-0732">Signal</keyword>
<dbReference type="GO" id="GO:0005975">
    <property type="term" value="P:carbohydrate metabolic process"/>
    <property type="evidence" value="ECO:0007669"/>
    <property type="project" value="InterPro"/>
</dbReference>
<dbReference type="GO" id="GO:0016810">
    <property type="term" value="F:hydrolase activity, acting on carbon-nitrogen (but not peptide) bonds"/>
    <property type="evidence" value="ECO:0007669"/>
    <property type="project" value="InterPro"/>
</dbReference>
<evidence type="ECO:0000259" key="3">
    <source>
        <dbReference type="Pfam" id="PF01522"/>
    </source>
</evidence>
<dbReference type="SUPFAM" id="SSF88713">
    <property type="entry name" value="Glycoside hydrolase/deacetylase"/>
    <property type="match status" value="1"/>
</dbReference>
<reference evidence="4" key="1">
    <citation type="submission" date="2020-04" db="EMBL/GenBank/DDBJ databases">
        <authorList>
            <person name="Zhang T."/>
        </authorList>
    </citation>
    <scope>NUCLEOTIDE SEQUENCE</scope>
    <source>
        <strain evidence="4">HKST-UBA02</strain>
    </source>
</reference>
<evidence type="ECO:0000313" key="5">
    <source>
        <dbReference type="Proteomes" id="UP000739538"/>
    </source>
</evidence>